<dbReference type="STRING" id="411154.GFO_1383"/>
<dbReference type="HOGENOM" id="CLU_2825071_0_0_10"/>
<sequence>MQFFNWLNKLLNWSKKGILSLNMKFPAPFSLRYEEAPSPTCRLVIGIPRQPTGLFKRFFLLPQARN</sequence>
<accession>A0M162</accession>
<dbReference type="EMBL" id="CU207366">
    <property type="protein sequence ID" value="CAL66357.1"/>
    <property type="molecule type" value="Genomic_DNA"/>
</dbReference>
<dbReference type="KEGG" id="gfo:GFO_1383"/>
<evidence type="ECO:0000313" key="2">
    <source>
        <dbReference type="Proteomes" id="UP000000755"/>
    </source>
</evidence>
<evidence type="ECO:0000313" key="1">
    <source>
        <dbReference type="EMBL" id="CAL66357.1"/>
    </source>
</evidence>
<reference evidence="1 2" key="1">
    <citation type="journal article" date="2006" name="Environ. Microbiol.">
        <title>Whole genome analysis of the marine Bacteroidetes'Gramella forsetii' reveals adaptations to degradation of polymeric organic matter.</title>
        <authorList>
            <person name="Bauer M."/>
            <person name="Kube M."/>
            <person name="Teeling H."/>
            <person name="Richter M."/>
            <person name="Lombardot T."/>
            <person name="Allers E."/>
            <person name="Wuerdemann C.A."/>
            <person name="Quast C."/>
            <person name="Kuhl H."/>
            <person name="Knaust F."/>
            <person name="Woebken D."/>
            <person name="Bischof K."/>
            <person name="Mussmann M."/>
            <person name="Choudhuri J.V."/>
            <person name="Meyer F."/>
            <person name="Reinhardt R."/>
            <person name="Amann R.I."/>
            <person name="Gloeckner F.O."/>
        </authorList>
    </citation>
    <scope>NUCLEOTIDE SEQUENCE [LARGE SCALE GENOMIC DNA]</scope>
    <source>
        <strain evidence="1 2">KT0803</strain>
    </source>
</reference>
<gene>
    <name evidence="1" type="ordered locus">GFO_1383</name>
</gene>
<dbReference type="Proteomes" id="UP000000755">
    <property type="component" value="Chromosome"/>
</dbReference>
<dbReference type="AlphaFoldDB" id="A0M162"/>
<name>A0M162_CHRFK</name>
<proteinExistence type="predicted"/>
<protein>
    <submittedName>
        <fullName evidence="1">Uncharacterized protein</fullName>
    </submittedName>
</protein>
<organism evidence="1 2">
    <name type="scientific">Christiangramia forsetii (strain DSM 17595 / CGMCC 1.15422 / KT0803)</name>
    <name type="common">Gramella forsetii</name>
    <dbReference type="NCBI Taxonomy" id="411154"/>
    <lineage>
        <taxon>Bacteria</taxon>
        <taxon>Pseudomonadati</taxon>
        <taxon>Bacteroidota</taxon>
        <taxon>Flavobacteriia</taxon>
        <taxon>Flavobacteriales</taxon>
        <taxon>Flavobacteriaceae</taxon>
        <taxon>Christiangramia</taxon>
    </lineage>
</organism>